<accession>A0A8T0FKS5</accession>
<dbReference type="Proteomes" id="UP000807504">
    <property type="component" value="Unassembled WGS sequence"/>
</dbReference>
<dbReference type="AlphaFoldDB" id="A0A8T0FKS5"/>
<reference evidence="1" key="2">
    <citation type="submission" date="2020-06" db="EMBL/GenBank/DDBJ databases">
        <authorList>
            <person name="Sheffer M."/>
        </authorList>
    </citation>
    <scope>NUCLEOTIDE SEQUENCE</scope>
</reference>
<reference evidence="1" key="1">
    <citation type="journal article" date="2020" name="bioRxiv">
        <title>Chromosome-level reference genome of the European wasp spider Argiope bruennichi: a resource for studies on range expansion and evolutionary adaptation.</title>
        <authorList>
            <person name="Sheffer M.M."/>
            <person name="Hoppe A."/>
            <person name="Krehenwinkel H."/>
            <person name="Uhl G."/>
            <person name="Kuss A.W."/>
            <person name="Jensen L."/>
            <person name="Jensen C."/>
            <person name="Gillespie R.G."/>
            <person name="Hoff K.J."/>
            <person name="Prost S."/>
        </authorList>
    </citation>
    <scope>NUCLEOTIDE SEQUENCE</scope>
</reference>
<comment type="caution">
    <text evidence="1">The sequence shown here is derived from an EMBL/GenBank/DDBJ whole genome shotgun (WGS) entry which is preliminary data.</text>
</comment>
<evidence type="ECO:0000313" key="1">
    <source>
        <dbReference type="EMBL" id="KAF8791611.1"/>
    </source>
</evidence>
<organism evidence="1 2">
    <name type="scientific">Argiope bruennichi</name>
    <name type="common">Wasp spider</name>
    <name type="synonym">Aranea bruennichi</name>
    <dbReference type="NCBI Taxonomy" id="94029"/>
    <lineage>
        <taxon>Eukaryota</taxon>
        <taxon>Metazoa</taxon>
        <taxon>Ecdysozoa</taxon>
        <taxon>Arthropoda</taxon>
        <taxon>Chelicerata</taxon>
        <taxon>Arachnida</taxon>
        <taxon>Araneae</taxon>
        <taxon>Araneomorphae</taxon>
        <taxon>Entelegynae</taxon>
        <taxon>Araneoidea</taxon>
        <taxon>Araneidae</taxon>
        <taxon>Argiope</taxon>
    </lineage>
</organism>
<proteinExistence type="predicted"/>
<dbReference type="EMBL" id="JABXBU010000011">
    <property type="protein sequence ID" value="KAF8791611.1"/>
    <property type="molecule type" value="Genomic_DNA"/>
</dbReference>
<evidence type="ECO:0000313" key="2">
    <source>
        <dbReference type="Proteomes" id="UP000807504"/>
    </source>
</evidence>
<keyword evidence="2" id="KW-1185">Reference proteome</keyword>
<sequence length="323" mass="37880">MTSAVLDFEGFQLSPGRFIVKEMAVYAVNDDTFCGRWFFKSPHSFDRLDRKKQSTYSWITKFLHQIEWNDGELPYDTFRCVLTVIFETFSYIYVKGLEKKKFLEFLTGREILNLDDFECPKIKDLPNLDLLCPYMHGKSFHHCSVYKAKAFARYLENTKMLNILQRKDLPESEKVNQYLQILQKFVKIQQPQQEKKELLENQEPETIPEIKEDAITTRILQSAPVKYLNTAKNILDFLKANHSTLSWTPEGEIVYKGQRIPRTNIVSLVTDLLRNRKKSPPGFEEFHIALKEMDIPSAYIVNRKVFKDNAVKIFKGNTVKMPK</sequence>
<protein>
    <submittedName>
        <fullName evidence="1">Uncharacterized protein</fullName>
    </submittedName>
</protein>
<name>A0A8T0FKS5_ARGBR</name>
<gene>
    <name evidence="1" type="ORF">HNY73_006452</name>
</gene>